<keyword evidence="3" id="KW-1185">Reference proteome</keyword>
<feature type="region of interest" description="Disordered" evidence="1">
    <location>
        <begin position="113"/>
        <end position="137"/>
    </location>
</feature>
<evidence type="ECO:0000313" key="2">
    <source>
        <dbReference type="EMBL" id="GLW62636.1"/>
    </source>
</evidence>
<dbReference type="RefSeq" id="WP_067915115.1">
    <property type="nucleotide sequence ID" value="NZ_BSRZ01000001.1"/>
</dbReference>
<organism evidence="2 3">
    <name type="scientific">Actinomadura rubrobrunea</name>
    <dbReference type="NCBI Taxonomy" id="115335"/>
    <lineage>
        <taxon>Bacteria</taxon>
        <taxon>Bacillati</taxon>
        <taxon>Actinomycetota</taxon>
        <taxon>Actinomycetes</taxon>
        <taxon>Streptosporangiales</taxon>
        <taxon>Thermomonosporaceae</taxon>
        <taxon>Actinomadura</taxon>
    </lineage>
</organism>
<accession>A0A9W6PSX9</accession>
<reference evidence="2" key="1">
    <citation type="submission" date="2023-02" db="EMBL/GenBank/DDBJ databases">
        <title>Actinomadura rubrobrunea NBRC 14622.</title>
        <authorList>
            <person name="Ichikawa N."/>
            <person name="Sato H."/>
            <person name="Tonouchi N."/>
        </authorList>
    </citation>
    <scope>NUCLEOTIDE SEQUENCE</scope>
    <source>
        <strain evidence="2">NBRC 14622</strain>
    </source>
</reference>
<feature type="region of interest" description="Disordered" evidence="1">
    <location>
        <begin position="26"/>
        <end position="52"/>
    </location>
</feature>
<dbReference type="Proteomes" id="UP001165124">
    <property type="component" value="Unassembled WGS sequence"/>
</dbReference>
<gene>
    <name evidence="2" type="ORF">Arub01_08800</name>
</gene>
<evidence type="ECO:0000256" key="1">
    <source>
        <dbReference type="SAM" id="MobiDB-lite"/>
    </source>
</evidence>
<name>A0A9W6PSX9_9ACTN</name>
<comment type="caution">
    <text evidence="2">The sequence shown here is derived from an EMBL/GenBank/DDBJ whole genome shotgun (WGS) entry which is preliminary data.</text>
</comment>
<evidence type="ECO:0000313" key="3">
    <source>
        <dbReference type="Proteomes" id="UP001165124"/>
    </source>
</evidence>
<dbReference type="AlphaFoldDB" id="A0A9W6PSX9"/>
<proteinExistence type="predicted"/>
<protein>
    <submittedName>
        <fullName evidence="2">Uncharacterized protein</fullName>
    </submittedName>
</protein>
<sequence>MSAQQQRTVMVDRNDYLPVGGREVPELTSGGSSGGAFTSGAAVESWPRPADEPFGVTRHGILLTGDGNRRAPAAPLAAAPRHCSGRSAVRLRMDMDAVRLRMDMDMDMDMDADADAAGVSSPGTRSAETVRIGEDEG</sequence>
<dbReference type="EMBL" id="BSRZ01000001">
    <property type="protein sequence ID" value="GLW62636.1"/>
    <property type="molecule type" value="Genomic_DNA"/>
</dbReference>